<dbReference type="AlphaFoldDB" id="Q552U9"/>
<dbReference type="RefSeq" id="XP_643582.1">
    <property type="nucleotide sequence ID" value="XM_638490.1"/>
</dbReference>
<comment type="caution">
    <text evidence="1">The sequence shown here is derived from an EMBL/GenBank/DDBJ whole genome shotgun (WGS) entry which is preliminary data.</text>
</comment>
<proteinExistence type="predicted"/>
<dbReference type="GeneID" id="8620169"/>
<dbReference type="FunCoup" id="Q552U9">
    <property type="interactions" value="877"/>
</dbReference>
<dbReference type="VEuPathDB" id="AmoebaDB:DDB_G0275721"/>
<dbReference type="OMA" id="FREDCTN"/>
<evidence type="ECO:0000313" key="1">
    <source>
        <dbReference type="EMBL" id="EAL69611.1"/>
    </source>
</evidence>
<name>Q552U9_DICDI</name>
<dbReference type="dictyBase" id="DDB_G0275721"/>
<dbReference type="InParanoid" id="Q552U9"/>
<organism evidence="1 2">
    <name type="scientific">Dictyostelium discoideum</name>
    <name type="common">Social amoeba</name>
    <dbReference type="NCBI Taxonomy" id="44689"/>
    <lineage>
        <taxon>Eukaryota</taxon>
        <taxon>Amoebozoa</taxon>
        <taxon>Evosea</taxon>
        <taxon>Eumycetozoa</taxon>
        <taxon>Dictyostelia</taxon>
        <taxon>Dictyosteliales</taxon>
        <taxon>Dictyosteliaceae</taxon>
        <taxon>Dictyostelium</taxon>
    </lineage>
</organism>
<dbReference type="Proteomes" id="UP000002195">
    <property type="component" value="Unassembled WGS sequence"/>
</dbReference>
<protein>
    <submittedName>
        <fullName evidence="1">Uncharacterized protein</fullName>
    </submittedName>
</protein>
<dbReference type="KEGG" id="ddi:DDB_G0275721"/>
<gene>
    <name evidence="1" type="ORF">DDB_G0275721</name>
</gene>
<dbReference type="PaxDb" id="44689-DDB0202450"/>
<keyword evidence="2" id="KW-1185">Reference proteome</keyword>
<evidence type="ECO:0000313" key="2">
    <source>
        <dbReference type="Proteomes" id="UP000002195"/>
    </source>
</evidence>
<sequence>MNRNHHHPNFTENLFQYDNLLEFEFGKNCTAECIKEVVERLEMYKTASILYQSLKVNEDGSLPPFQFRDVLNYYIGEDHLVQDKNIQDFFTINILDLNFPGTRKRTDIPTKKEEK</sequence>
<accession>Q552U9</accession>
<dbReference type="HOGENOM" id="CLU_2311454_0_0_1"/>
<dbReference type="EMBL" id="AAFI02000013">
    <property type="protein sequence ID" value="EAL69611.1"/>
    <property type="molecule type" value="Genomic_DNA"/>
</dbReference>
<reference evidence="1 2" key="1">
    <citation type="journal article" date="2005" name="Nature">
        <title>The genome of the social amoeba Dictyostelium discoideum.</title>
        <authorList>
            <consortium name="The Dictyostelium discoideum Sequencing Consortium"/>
            <person name="Eichinger L."/>
            <person name="Pachebat J.A."/>
            <person name="Glockner G."/>
            <person name="Rajandream M.A."/>
            <person name="Sucgang R."/>
            <person name="Berriman M."/>
            <person name="Song J."/>
            <person name="Olsen R."/>
            <person name="Szafranski K."/>
            <person name="Xu Q."/>
            <person name="Tunggal B."/>
            <person name="Kummerfeld S."/>
            <person name="Madera M."/>
            <person name="Konfortov B.A."/>
            <person name="Rivero F."/>
            <person name="Bankier A.T."/>
            <person name="Lehmann R."/>
            <person name="Hamlin N."/>
            <person name="Davies R."/>
            <person name="Gaudet P."/>
            <person name="Fey P."/>
            <person name="Pilcher K."/>
            <person name="Chen G."/>
            <person name="Saunders D."/>
            <person name="Sodergren E."/>
            <person name="Davis P."/>
            <person name="Kerhornou A."/>
            <person name="Nie X."/>
            <person name="Hall N."/>
            <person name="Anjard C."/>
            <person name="Hemphill L."/>
            <person name="Bason N."/>
            <person name="Farbrother P."/>
            <person name="Desany B."/>
            <person name="Just E."/>
            <person name="Morio T."/>
            <person name="Rost R."/>
            <person name="Churcher C."/>
            <person name="Cooper J."/>
            <person name="Haydock S."/>
            <person name="van Driessche N."/>
            <person name="Cronin A."/>
            <person name="Goodhead I."/>
            <person name="Muzny D."/>
            <person name="Mourier T."/>
            <person name="Pain A."/>
            <person name="Lu M."/>
            <person name="Harper D."/>
            <person name="Lindsay R."/>
            <person name="Hauser H."/>
            <person name="James K."/>
            <person name="Quiles M."/>
            <person name="Madan Babu M."/>
            <person name="Saito T."/>
            <person name="Buchrieser C."/>
            <person name="Wardroper A."/>
            <person name="Felder M."/>
            <person name="Thangavelu M."/>
            <person name="Johnson D."/>
            <person name="Knights A."/>
            <person name="Loulseged H."/>
            <person name="Mungall K."/>
            <person name="Oliver K."/>
            <person name="Price C."/>
            <person name="Quail M.A."/>
            <person name="Urushihara H."/>
            <person name="Hernandez J."/>
            <person name="Rabbinowitsch E."/>
            <person name="Steffen D."/>
            <person name="Sanders M."/>
            <person name="Ma J."/>
            <person name="Kohara Y."/>
            <person name="Sharp S."/>
            <person name="Simmonds M."/>
            <person name="Spiegler S."/>
            <person name="Tivey A."/>
            <person name="Sugano S."/>
            <person name="White B."/>
            <person name="Walker D."/>
            <person name="Woodward J."/>
            <person name="Winckler T."/>
            <person name="Tanaka Y."/>
            <person name="Shaulsky G."/>
            <person name="Schleicher M."/>
            <person name="Weinstock G."/>
            <person name="Rosenthal A."/>
            <person name="Cox E.C."/>
            <person name="Chisholm R.L."/>
            <person name="Gibbs R."/>
            <person name="Loomis W.F."/>
            <person name="Platzer M."/>
            <person name="Kay R.R."/>
            <person name="Williams J."/>
            <person name="Dear P.H."/>
            <person name="Noegel A.A."/>
            <person name="Barrell B."/>
            <person name="Kuspa A."/>
        </authorList>
    </citation>
    <scope>NUCLEOTIDE SEQUENCE [LARGE SCALE GENOMIC DNA]</scope>
    <source>
        <strain evidence="1 2">AX4</strain>
    </source>
</reference>